<protein>
    <submittedName>
        <fullName evidence="2">Uncharacterized protein</fullName>
    </submittedName>
</protein>
<organism evidence="2 3">
    <name type="scientific">Halohasta litorea</name>
    <dbReference type="NCBI Taxonomy" id="869891"/>
    <lineage>
        <taxon>Archaea</taxon>
        <taxon>Methanobacteriati</taxon>
        <taxon>Methanobacteriota</taxon>
        <taxon>Stenosarchaea group</taxon>
        <taxon>Halobacteria</taxon>
        <taxon>Halobacteriales</taxon>
        <taxon>Haloferacaceae</taxon>
        <taxon>Halohasta</taxon>
    </lineage>
</organism>
<dbReference type="Proteomes" id="UP001597052">
    <property type="component" value="Unassembled WGS sequence"/>
</dbReference>
<evidence type="ECO:0000313" key="3">
    <source>
        <dbReference type="Proteomes" id="UP001597052"/>
    </source>
</evidence>
<keyword evidence="1" id="KW-1133">Transmembrane helix</keyword>
<feature type="transmembrane region" description="Helical" evidence="1">
    <location>
        <begin position="7"/>
        <end position="27"/>
    </location>
</feature>
<proteinExistence type="predicted"/>
<keyword evidence="1" id="KW-0812">Transmembrane</keyword>
<sequence length="60" mass="6833">MVEVEGYEIIITSILILLIGTVLSYTGYLQESLSLFMFMAMGLVGFLAVRAIRGRKFDWR</sequence>
<name>A0ABD6DCB0_9EURY</name>
<keyword evidence="3" id="KW-1185">Reference proteome</keyword>
<dbReference type="AlphaFoldDB" id="A0ABD6DCB0"/>
<feature type="transmembrane region" description="Helical" evidence="1">
    <location>
        <begin position="33"/>
        <end position="52"/>
    </location>
</feature>
<comment type="caution">
    <text evidence="2">The sequence shown here is derived from an EMBL/GenBank/DDBJ whole genome shotgun (WGS) entry which is preliminary data.</text>
</comment>
<keyword evidence="1" id="KW-0472">Membrane</keyword>
<dbReference type="EMBL" id="JBHUDM010000004">
    <property type="protein sequence ID" value="MFD1642987.1"/>
    <property type="molecule type" value="Genomic_DNA"/>
</dbReference>
<gene>
    <name evidence="2" type="ORF">ACFSBW_14015</name>
</gene>
<reference evidence="2 3" key="1">
    <citation type="journal article" date="2019" name="Int. J. Syst. Evol. Microbiol.">
        <title>The Global Catalogue of Microorganisms (GCM) 10K type strain sequencing project: providing services to taxonomists for standard genome sequencing and annotation.</title>
        <authorList>
            <consortium name="The Broad Institute Genomics Platform"/>
            <consortium name="The Broad Institute Genome Sequencing Center for Infectious Disease"/>
            <person name="Wu L."/>
            <person name="Ma J."/>
        </authorList>
    </citation>
    <scope>NUCLEOTIDE SEQUENCE [LARGE SCALE GENOMIC DNA]</scope>
    <source>
        <strain evidence="2 3">CGMCC 1.10593</strain>
    </source>
</reference>
<dbReference type="RefSeq" id="WP_256396485.1">
    <property type="nucleotide sequence ID" value="NZ_JANHDJ010000004.1"/>
</dbReference>
<accession>A0ABD6DCB0</accession>
<evidence type="ECO:0000256" key="1">
    <source>
        <dbReference type="SAM" id="Phobius"/>
    </source>
</evidence>
<evidence type="ECO:0000313" key="2">
    <source>
        <dbReference type="EMBL" id="MFD1642987.1"/>
    </source>
</evidence>